<protein>
    <recommendedName>
        <fullName evidence="1">Abortive infection protein-like C-terminal domain-containing protein</fullName>
    </recommendedName>
</protein>
<feature type="domain" description="Abortive infection protein-like C-terminal" evidence="1">
    <location>
        <begin position="4"/>
        <end position="59"/>
    </location>
</feature>
<name>A0A433RNK9_9BACL</name>
<dbReference type="Proteomes" id="UP000288623">
    <property type="component" value="Unassembled WGS sequence"/>
</dbReference>
<evidence type="ECO:0000313" key="2">
    <source>
        <dbReference type="EMBL" id="RUS49739.1"/>
    </source>
</evidence>
<dbReference type="EMBL" id="JTFC01000190">
    <property type="protein sequence ID" value="RUS49739.1"/>
    <property type="molecule type" value="Genomic_DNA"/>
</dbReference>
<comment type="caution">
    <text evidence="2">The sequence shown here is derived from an EMBL/GenBank/DDBJ whole genome shotgun (WGS) entry which is preliminary data.</text>
</comment>
<dbReference type="AlphaFoldDB" id="A0A433RNK9"/>
<dbReference type="Pfam" id="PF14355">
    <property type="entry name" value="Abi_C"/>
    <property type="match status" value="1"/>
</dbReference>
<evidence type="ECO:0000313" key="3">
    <source>
        <dbReference type="Proteomes" id="UP000288623"/>
    </source>
</evidence>
<accession>A0A433RNK9</accession>
<dbReference type="InterPro" id="IPR026001">
    <property type="entry name" value="Abi-like_C"/>
</dbReference>
<sequence length="70" mass="8024">ASGRVQSNMTLQIIKANMNVLNNFNHVRNTESYAHDNVILNKNESKLICNHVISLLKFVDEIEMDAEYAF</sequence>
<dbReference type="RefSeq" id="WP_199754750.1">
    <property type="nucleotide sequence ID" value="NZ_JTFC01000190.1"/>
</dbReference>
<keyword evidence="3" id="KW-1185">Reference proteome</keyword>
<evidence type="ECO:0000259" key="1">
    <source>
        <dbReference type="Pfam" id="PF14355"/>
    </source>
</evidence>
<reference evidence="2 3" key="1">
    <citation type="submission" date="2014-11" db="EMBL/GenBank/DDBJ databases">
        <title>Genome sequence and analysis of novel Kurthia sp.</title>
        <authorList>
            <person name="Lawson J.N."/>
            <person name="Gonzalez J.E."/>
            <person name="Rinauldi L."/>
            <person name="Xuan Z."/>
            <person name="Firman A."/>
            <person name="Shaddox L."/>
            <person name="Trudeau A."/>
            <person name="Shah S."/>
            <person name="Reiman D."/>
        </authorList>
    </citation>
    <scope>NUCLEOTIDE SEQUENCE [LARGE SCALE GENOMIC DNA]</scope>
    <source>
        <strain evidence="2 3">3B1D</strain>
    </source>
</reference>
<organism evidence="2 3">
    <name type="scientific">Candidatus Kurthia intestinigallinarum</name>
    <dbReference type="NCBI Taxonomy" id="1562256"/>
    <lineage>
        <taxon>Bacteria</taxon>
        <taxon>Bacillati</taxon>
        <taxon>Bacillota</taxon>
        <taxon>Bacilli</taxon>
        <taxon>Bacillales</taxon>
        <taxon>Caryophanaceae</taxon>
        <taxon>Kurthia</taxon>
    </lineage>
</organism>
<gene>
    <name evidence="2" type="ORF">QI30_19700</name>
</gene>
<proteinExistence type="predicted"/>
<feature type="non-terminal residue" evidence="2">
    <location>
        <position position="1"/>
    </location>
</feature>